<keyword evidence="1" id="KW-0436">Ligase</keyword>
<name>A0A2X2W9Q2_CLOCO</name>
<evidence type="ECO:0000313" key="1">
    <source>
        <dbReference type="EMBL" id="SQB36207.1"/>
    </source>
</evidence>
<dbReference type="InterPro" id="IPR050580">
    <property type="entry name" value="2H_phosphoesterase_YjcG-like"/>
</dbReference>
<dbReference type="EMBL" id="UAWC01000026">
    <property type="protein sequence ID" value="SQB36207.1"/>
    <property type="molecule type" value="Genomic_DNA"/>
</dbReference>
<dbReference type="AlphaFoldDB" id="A0A2X2W9Q2"/>
<dbReference type="Gene3D" id="3.90.1140.10">
    <property type="entry name" value="Cyclic phosphodiesterase"/>
    <property type="match status" value="1"/>
</dbReference>
<proteinExistence type="predicted"/>
<dbReference type="PANTHER" id="PTHR40037">
    <property type="entry name" value="PHOSPHOESTERASE YJCG-RELATED"/>
    <property type="match status" value="1"/>
</dbReference>
<evidence type="ECO:0000313" key="2">
    <source>
        <dbReference type="Proteomes" id="UP000250223"/>
    </source>
</evidence>
<dbReference type="SUPFAM" id="SSF55144">
    <property type="entry name" value="LigT-like"/>
    <property type="match status" value="1"/>
</dbReference>
<accession>A0A2X2W9Q2</accession>
<dbReference type="Pfam" id="PF13563">
    <property type="entry name" value="2_5_RNA_ligase2"/>
    <property type="match status" value="1"/>
</dbReference>
<dbReference type="Proteomes" id="UP000250223">
    <property type="component" value="Unassembled WGS sequence"/>
</dbReference>
<reference evidence="1 2" key="1">
    <citation type="submission" date="2018-06" db="EMBL/GenBank/DDBJ databases">
        <authorList>
            <consortium name="Pathogen Informatics"/>
            <person name="Doyle S."/>
        </authorList>
    </citation>
    <scope>NUCLEOTIDE SEQUENCE [LARGE SCALE GENOMIC DNA]</scope>
    <source>
        <strain evidence="1 2">NCTC13028</strain>
    </source>
</reference>
<sequence length="177" mass="21579">MNRYVIVCLFKDDVLKFHENLVNDVCSKFNVKRQKLPAHFTIKAPFETDNIGEIEKIIEEFVKNNNKQNIKISGFDKFRTDVVFMKVIPSKEALKVHDEFINNLKKVDWLKWKHHEGNDKNKVFHCTIVSRLKEDKFYDIWEYVNKYNPQFETYFDNISILKWENNRWEVYKEYFLK</sequence>
<dbReference type="RefSeq" id="WP_096636066.1">
    <property type="nucleotide sequence ID" value="NZ_JABAGF010000005.1"/>
</dbReference>
<dbReference type="InterPro" id="IPR009097">
    <property type="entry name" value="Cyclic_Pdiesterase"/>
</dbReference>
<organism evidence="1 2">
    <name type="scientific">Clostridium cochlearium</name>
    <dbReference type="NCBI Taxonomy" id="1494"/>
    <lineage>
        <taxon>Bacteria</taxon>
        <taxon>Bacillati</taxon>
        <taxon>Bacillota</taxon>
        <taxon>Clostridia</taxon>
        <taxon>Eubacteriales</taxon>
        <taxon>Clostridiaceae</taxon>
        <taxon>Clostridium</taxon>
    </lineage>
</organism>
<gene>
    <name evidence="1" type="ORF">NCTC13028_02442</name>
</gene>
<protein>
    <submittedName>
        <fullName evidence="1">2'-5' RNA ligase</fullName>
    </submittedName>
</protein>
<dbReference type="GO" id="GO:0016874">
    <property type="term" value="F:ligase activity"/>
    <property type="evidence" value="ECO:0007669"/>
    <property type="project" value="UniProtKB-KW"/>
</dbReference>
<dbReference type="PANTHER" id="PTHR40037:SF1">
    <property type="entry name" value="PHOSPHOESTERASE SAOUHSC_00951-RELATED"/>
    <property type="match status" value="1"/>
</dbReference>